<protein>
    <submittedName>
        <fullName evidence="3">Uncharacterized protein</fullName>
    </submittedName>
</protein>
<dbReference type="Proteomes" id="UP000054217">
    <property type="component" value="Unassembled WGS sequence"/>
</dbReference>
<gene>
    <name evidence="3" type="ORF">M404DRAFT_149054</name>
</gene>
<dbReference type="AlphaFoldDB" id="A0A0C3P3M5"/>
<reference evidence="3 4" key="1">
    <citation type="submission" date="2014-04" db="EMBL/GenBank/DDBJ databases">
        <authorList>
            <consortium name="DOE Joint Genome Institute"/>
            <person name="Kuo A."/>
            <person name="Kohler A."/>
            <person name="Costa M.D."/>
            <person name="Nagy L.G."/>
            <person name="Floudas D."/>
            <person name="Copeland A."/>
            <person name="Barry K.W."/>
            <person name="Cichocki N."/>
            <person name="Veneault-Fourrey C."/>
            <person name="LaButti K."/>
            <person name="Lindquist E.A."/>
            <person name="Lipzen A."/>
            <person name="Lundell T."/>
            <person name="Morin E."/>
            <person name="Murat C."/>
            <person name="Sun H."/>
            <person name="Tunlid A."/>
            <person name="Henrissat B."/>
            <person name="Grigoriev I.V."/>
            <person name="Hibbett D.S."/>
            <person name="Martin F."/>
            <person name="Nordberg H.P."/>
            <person name="Cantor M.N."/>
            <person name="Hua S.X."/>
        </authorList>
    </citation>
    <scope>NUCLEOTIDE SEQUENCE [LARGE SCALE GENOMIC DNA]</scope>
    <source>
        <strain evidence="3 4">Marx 270</strain>
    </source>
</reference>
<evidence type="ECO:0000256" key="1">
    <source>
        <dbReference type="SAM" id="MobiDB-lite"/>
    </source>
</evidence>
<proteinExistence type="predicted"/>
<feature type="region of interest" description="Disordered" evidence="1">
    <location>
        <begin position="420"/>
        <end position="463"/>
    </location>
</feature>
<evidence type="ECO:0000313" key="3">
    <source>
        <dbReference type="EMBL" id="KIO01874.1"/>
    </source>
</evidence>
<dbReference type="EMBL" id="KN831985">
    <property type="protein sequence ID" value="KIO01874.1"/>
    <property type="molecule type" value="Genomic_DNA"/>
</dbReference>
<reference evidence="4" key="2">
    <citation type="submission" date="2015-01" db="EMBL/GenBank/DDBJ databases">
        <title>Evolutionary Origins and Diversification of the Mycorrhizal Mutualists.</title>
        <authorList>
            <consortium name="DOE Joint Genome Institute"/>
            <consortium name="Mycorrhizal Genomics Consortium"/>
            <person name="Kohler A."/>
            <person name="Kuo A."/>
            <person name="Nagy L.G."/>
            <person name="Floudas D."/>
            <person name="Copeland A."/>
            <person name="Barry K.W."/>
            <person name="Cichocki N."/>
            <person name="Veneault-Fourrey C."/>
            <person name="LaButti K."/>
            <person name="Lindquist E.A."/>
            <person name="Lipzen A."/>
            <person name="Lundell T."/>
            <person name="Morin E."/>
            <person name="Murat C."/>
            <person name="Riley R."/>
            <person name="Ohm R."/>
            <person name="Sun H."/>
            <person name="Tunlid A."/>
            <person name="Henrissat B."/>
            <person name="Grigoriev I.V."/>
            <person name="Hibbett D.S."/>
            <person name="Martin F."/>
        </authorList>
    </citation>
    <scope>NUCLEOTIDE SEQUENCE [LARGE SCALE GENOMIC DNA]</scope>
    <source>
        <strain evidence="4">Marx 270</strain>
    </source>
</reference>
<dbReference type="InterPro" id="IPR046521">
    <property type="entry name" value="DUF6698"/>
</dbReference>
<keyword evidence="4" id="KW-1185">Reference proteome</keyword>
<feature type="compositionally biased region" description="Polar residues" evidence="1">
    <location>
        <begin position="440"/>
        <end position="455"/>
    </location>
</feature>
<keyword evidence="2" id="KW-0732">Signal</keyword>
<organism evidence="3 4">
    <name type="scientific">Pisolithus tinctorius Marx 270</name>
    <dbReference type="NCBI Taxonomy" id="870435"/>
    <lineage>
        <taxon>Eukaryota</taxon>
        <taxon>Fungi</taxon>
        <taxon>Dikarya</taxon>
        <taxon>Basidiomycota</taxon>
        <taxon>Agaricomycotina</taxon>
        <taxon>Agaricomycetes</taxon>
        <taxon>Agaricomycetidae</taxon>
        <taxon>Boletales</taxon>
        <taxon>Sclerodermatineae</taxon>
        <taxon>Pisolithaceae</taxon>
        <taxon>Pisolithus</taxon>
    </lineage>
</organism>
<dbReference type="STRING" id="870435.A0A0C3P3M5"/>
<dbReference type="Pfam" id="PF20414">
    <property type="entry name" value="DUF6698"/>
    <property type="match status" value="1"/>
</dbReference>
<sequence length="463" mass="51622">MDHECISWVKRWQWWSCRGSYLCLCKFLLLLTASQALKAIQLQLDVEKSHNQELLEKNTILEANNTCQSTKDIPTNIITYDSEIKMLGKKYTVMMEMFLPQTPLTNAMSELSMSPTPIFATAECYASAAVEEHSLVAELDLILLEHLHRLRHTHFFLDVFMQAMQNGRSDILYKLCDNAHEIFGLLKNHFLPVASCLKVPEIIKMLGVNDVGTPNQHFTIWFPFLFKDMKVDVCKPFMNWKPLTLILKGVLWGKMSLMEGFVRHGGPRTNGQKWKVTVVTPGSIVWAATVCMFLLSPNKEFPGNGCRQISKIDYYQVFHAYKQVLITKWTGRHIQNIVTEMNHFVFGNPNGATKSKTSAMEDLSVEINAAMAAMDATALSDDDTDEIAATDSNVHESSSGLSTLDSVSISDVNVHVIATSTPAPGMGNTTDSATANSNNVESSTGTTAQNKSSGHCSRGRWAK</sequence>
<feature type="chain" id="PRO_5002167727" evidence="2">
    <location>
        <begin position="40"/>
        <end position="463"/>
    </location>
</feature>
<dbReference type="OrthoDB" id="3231188at2759"/>
<dbReference type="InParanoid" id="A0A0C3P3M5"/>
<feature type="compositionally biased region" description="Low complexity" evidence="1">
    <location>
        <begin position="428"/>
        <end position="439"/>
    </location>
</feature>
<dbReference type="HOGENOM" id="CLU_046463_0_0_1"/>
<feature type="signal peptide" evidence="2">
    <location>
        <begin position="1"/>
        <end position="39"/>
    </location>
</feature>
<evidence type="ECO:0000256" key="2">
    <source>
        <dbReference type="SAM" id="SignalP"/>
    </source>
</evidence>
<name>A0A0C3P3M5_PISTI</name>
<accession>A0A0C3P3M5</accession>
<evidence type="ECO:0000313" key="4">
    <source>
        <dbReference type="Proteomes" id="UP000054217"/>
    </source>
</evidence>